<dbReference type="RefSeq" id="WP_189061579.1">
    <property type="nucleotide sequence ID" value="NZ_BMMK01000044.1"/>
</dbReference>
<protein>
    <submittedName>
        <fullName evidence="1">Uncharacterized protein</fullName>
    </submittedName>
</protein>
<dbReference type="AlphaFoldDB" id="A0A8J3CI72"/>
<gene>
    <name evidence="1" type="ORF">GCM10012275_57610</name>
</gene>
<evidence type="ECO:0000313" key="2">
    <source>
        <dbReference type="Proteomes" id="UP000637578"/>
    </source>
</evidence>
<reference evidence="1" key="2">
    <citation type="submission" date="2020-09" db="EMBL/GenBank/DDBJ databases">
        <authorList>
            <person name="Sun Q."/>
            <person name="Zhou Y."/>
        </authorList>
    </citation>
    <scope>NUCLEOTIDE SEQUENCE</scope>
    <source>
        <strain evidence="1">CGMCC 4.5737</strain>
    </source>
</reference>
<dbReference type="Proteomes" id="UP000637578">
    <property type="component" value="Unassembled WGS sequence"/>
</dbReference>
<name>A0A8J3CI72_9PSEU</name>
<organism evidence="1 2">
    <name type="scientific">Longimycelium tulufanense</name>
    <dbReference type="NCBI Taxonomy" id="907463"/>
    <lineage>
        <taxon>Bacteria</taxon>
        <taxon>Bacillati</taxon>
        <taxon>Actinomycetota</taxon>
        <taxon>Actinomycetes</taxon>
        <taxon>Pseudonocardiales</taxon>
        <taxon>Pseudonocardiaceae</taxon>
        <taxon>Longimycelium</taxon>
    </lineage>
</organism>
<reference evidence="1" key="1">
    <citation type="journal article" date="2014" name="Int. J. Syst. Evol. Microbiol.">
        <title>Complete genome sequence of Corynebacterium casei LMG S-19264T (=DSM 44701T), isolated from a smear-ripened cheese.</title>
        <authorList>
            <consortium name="US DOE Joint Genome Institute (JGI-PGF)"/>
            <person name="Walter F."/>
            <person name="Albersmeier A."/>
            <person name="Kalinowski J."/>
            <person name="Ruckert C."/>
        </authorList>
    </citation>
    <scope>NUCLEOTIDE SEQUENCE</scope>
    <source>
        <strain evidence="1">CGMCC 4.5737</strain>
    </source>
</reference>
<dbReference type="EMBL" id="BMMK01000044">
    <property type="protein sequence ID" value="GGM79467.1"/>
    <property type="molecule type" value="Genomic_DNA"/>
</dbReference>
<accession>A0A8J3CI72</accession>
<proteinExistence type="predicted"/>
<sequence>MTSRQRTDQGGASELGPVITAWLAVLDQQRAALREVARVHRRLWHALRQTPGTDQRLVALAAQQAQEASVCAQRTDDVEELLRQLREHHTRRGA</sequence>
<comment type="caution">
    <text evidence="1">The sequence shown here is derived from an EMBL/GenBank/DDBJ whole genome shotgun (WGS) entry which is preliminary data.</text>
</comment>
<evidence type="ECO:0000313" key="1">
    <source>
        <dbReference type="EMBL" id="GGM79467.1"/>
    </source>
</evidence>
<keyword evidence="2" id="KW-1185">Reference proteome</keyword>